<organism evidence="3 4">
    <name type="scientific">Tenebrio molitor</name>
    <name type="common">Yellow mealworm beetle</name>
    <dbReference type="NCBI Taxonomy" id="7067"/>
    <lineage>
        <taxon>Eukaryota</taxon>
        <taxon>Metazoa</taxon>
        <taxon>Ecdysozoa</taxon>
        <taxon>Arthropoda</taxon>
        <taxon>Hexapoda</taxon>
        <taxon>Insecta</taxon>
        <taxon>Pterygota</taxon>
        <taxon>Neoptera</taxon>
        <taxon>Endopterygota</taxon>
        <taxon>Coleoptera</taxon>
        <taxon>Polyphaga</taxon>
        <taxon>Cucujiformia</taxon>
        <taxon>Tenebrionidae</taxon>
        <taxon>Tenebrio</taxon>
    </lineage>
</organism>
<keyword evidence="4" id="KW-1185">Reference proteome</keyword>
<dbReference type="PROSITE" id="PS50878">
    <property type="entry name" value="RT_POL"/>
    <property type="match status" value="1"/>
</dbReference>
<dbReference type="InterPro" id="IPR043502">
    <property type="entry name" value="DNA/RNA_pol_sf"/>
</dbReference>
<dbReference type="GO" id="GO:0071897">
    <property type="term" value="P:DNA biosynthetic process"/>
    <property type="evidence" value="ECO:0007669"/>
    <property type="project" value="UniProtKB-ARBA"/>
</dbReference>
<comment type="caution">
    <text evidence="3">The sequence shown here is derived from an EMBL/GenBank/DDBJ whole genome shotgun (WGS) entry which is preliminary data.</text>
</comment>
<gene>
    <name evidence="3" type="ORF">GEV33_013289</name>
</gene>
<dbReference type="Pfam" id="PF00078">
    <property type="entry name" value="RVT_1"/>
    <property type="match status" value="1"/>
</dbReference>
<evidence type="ECO:0000256" key="1">
    <source>
        <dbReference type="SAM" id="MobiDB-lite"/>
    </source>
</evidence>
<reference evidence="3" key="2">
    <citation type="submission" date="2021-08" db="EMBL/GenBank/DDBJ databases">
        <authorList>
            <person name="Eriksson T."/>
        </authorList>
    </citation>
    <scope>NUCLEOTIDE SEQUENCE</scope>
    <source>
        <strain evidence="3">Stoneville</strain>
        <tissue evidence="3">Whole head</tissue>
    </source>
</reference>
<evidence type="ECO:0000313" key="3">
    <source>
        <dbReference type="EMBL" id="KAH0809502.1"/>
    </source>
</evidence>
<dbReference type="PANTHER" id="PTHR19446">
    <property type="entry name" value="REVERSE TRANSCRIPTASES"/>
    <property type="match status" value="1"/>
</dbReference>
<feature type="compositionally biased region" description="Polar residues" evidence="1">
    <location>
        <begin position="1"/>
        <end position="21"/>
    </location>
</feature>
<dbReference type="AlphaFoldDB" id="A0A8J6H7W5"/>
<reference evidence="3" key="1">
    <citation type="journal article" date="2020" name="J Insects Food Feed">
        <title>The yellow mealworm (Tenebrio molitor) genome: a resource for the emerging insects as food and feed industry.</title>
        <authorList>
            <person name="Eriksson T."/>
            <person name="Andere A."/>
            <person name="Kelstrup H."/>
            <person name="Emery V."/>
            <person name="Picard C."/>
        </authorList>
    </citation>
    <scope>NUCLEOTIDE SEQUENCE</scope>
    <source>
        <strain evidence="3">Stoneville</strain>
        <tissue evidence="3">Whole head</tissue>
    </source>
</reference>
<name>A0A8J6H7W5_TENMO</name>
<dbReference type="InterPro" id="IPR000477">
    <property type="entry name" value="RT_dom"/>
</dbReference>
<feature type="domain" description="Reverse transcriptase" evidence="2">
    <location>
        <begin position="1"/>
        <end position="315"/>
    </location>
</feature>
<accession>A0A8J6H7W5</accession>
<dbReference type="EMBL" id="JABDTM020028098">
    <property type="protein sequence ID" value="KAH0809502.1"/>
    <property type="molecule type" value="Genomic_DNA"/>
</dbReference>
<evidence type="ECO:0000313" key="4">
    <source>
        <dbReference type="Proteomes" id="UP000719412"/>
    </source>
</evidence>
<dbReference type="Proteomes" id="UP000719412">
    <property type="component" value="Unassembled WGS sequence"/>
</dbReference>
<evidence type="ECO:0000259" key="2">
    <source>
        <dbReference type="PROSITE" id="PS50878"/>
    </source>
</evidence>
<proteinExistence type="predicted"/>
<sequence>MKSARVGTSTEESKVGNTGNAEKSRTGAKRNLGTFGKKQRGPKLSERKKKSEVISIMEATALLARTSAKLDVLVQDAYHPKRELVDVVAGVAQCASAFSLDTVKAWIEASVAAGTILEPSETEIEKEVQERGDLSDNQFGFRKGLSTMDAIGEVLKLARLANSGSWDRKEYCALDVENAFNTAPWERIVSALDDLGVSEYLTEMVQTYLTDRTVTTMDGAHQVRMSCGVPQGSVLGPTVWNIMYDGVLRLEIPVVVRLVAFADYLAVVAMASQREDLESLVDGTLERRRPGRIVFHLEGAEIVPKESVRYFGVLLDRNMSFRAHVEGPVTKAGRMAAQFGRIMPYVGGARSSRRRLLAAVVQSKLLYGAPTWAEALKFKCNVEILHSKYYSIKESHTFVAFALETFGPWSADAKDIFKDISKLPLEKSDVSESPGYFQKKLSLAIQRGNAASVLGTAAKSSGLEEIFYLFKI</sequence>
<feature type="region of interest" description="Disordered" evidence="1">
    <location>
        <begin position="1"/>
        <end position="49"/>
    </location>
</feature>
<protein>
    <recommendedName>
        <fullName evidence="2">Reverse transcriptase domain-containing protein</fullName>
    </recommendedName>
</protein>
<dbReference type="SUPFAM" id="SSF56672">
    <property type="entry name" value="DNA/RNA polymerases"/>
    <property type="match status" value="1"/>
</dbReference>